<evidence type="ECO:0000313" key="2">
    <source>
        <dbReference type="EMBL" id="RFA28634.1"/>
    </source>
</evidence>
<name>A0A3E0WFA5_9MICO</name>
<feature type="transmembrane region" description="Helical" evidence="1">
    <location>
        <begin position="42"/>
        <end position="61"/>
    </location>
</feature>
<comment type="caution">
    <text evidence="2">The sequence shown here is derived from an EMBL/GenBank/DDBJ whole genome shotgun (WGS) entry which is preliminary data.</text>
</comment>
<sequence length="65" mass="6890">MTQKTPLLTALYAFGVAAFIIGAILLFAAYAPDNDTLESAGIITLLVAWAVLVNAAIMDALRHRS</sequence>
<keyword evidence="1" id="KW-1133">Transmembrane helix</keyword>
<dbReference type="EMBL" id="NBXE01000008">
    <property type="protein sequence ID" value="RFA28634.1"/>
    <property type="molecule type" value="Genomic_DNA"/>
</dbReference>
<evidence type="ECO:0000256" key="1">
    <source>
        <dbReference type="SAM" id="Phobius"/>
    </source>
</evidence>
<keyword evidence="1" id="KW-0472">Membrane</keyword>
<dbReference type="AlphaFoldDB" id="A0A3E0WFA5"/>
<gene>
    <name evidence="2" type="ORF">B7R25_02575</name>
</gene>
<feature type="transmembrane region" description="Helical" evidence="1">
    <location>
        <begin position="7"/>
        <end position="30"/>
    </location>
</feature>
<dbReference type="RefSeq" id="WP_116417430.1">
    <property type="nucleotide sequence ID" value="NZ_NBXC01000008.1"/>
</dbReference>
<accession>A0A3E0WFA5</accession>
<evidence type="ECO:0000313" key="3">
    <source>
        <dbReference type="Proteomes" id="UP000257080"/>
    </source>
</evidence>
<reference evidence="2 3" key="1">
    <citation type="submission" date="2017-04" db="EMBL/GenBank/DDBJ databases">
        <title>Comparative genome analysis of Subtercola boreus.</title>
        <authorList>
            <person name="Cho Y.-J."/>
            <person name="Cho A."/>
            <person name="Kim O.-S."/>
            <person name="Lee J.-I."/>
        </authorList>
    </citation>
    <scope>NUCLEOTIDE SEQUENCE [LARGE SCALE GENOMIC DNA]</scope>
    <source>
        <strain evidence="2 3">P28004</strain>
    </source>
</reference>
<protein>
    <submittedName>
        <fullName evidence="2">Uncharacterized protein</fullName>
    </submittedName>
</protein>
<organism evidence="2 3">
    <name type="scientific">Subtercola boreus</name>
    <dbReference type="NCBI Taxonomy" id="120213"/>
    <lineage>
        <taxon>Bacteria</taxon>
        <taxon>Bacillati</taxon>
        <taxon>Actinomycetota</taxon>
        <taxon>Actinomycetes</taxon>
        <taxon>Micrococcales</taxon>
        <taxon>Microbacteriaceae</taxon>
        <taxon>Subtercola</taxon>
    </lineage>
</organism>
<keyword evidence="1" id="KW-0812">Transmembrane</keyword>
<dbReference type="Proteomes" id="UP000257080">
    <property type="component" value="Unassembled WGS sequence"/>
</dbReference>
<proteinExistence type="predicted"/>